<comment type="caution">
    <text evidence="1">The sequence shown here is derived from an EMBL/GenBank/DDBJ whole genome shotgun (WGS) entry which is preliminary data.</text>
</comment>
<accession>A0ACC3MWU5</accession>
<proteinExistence type="predicted"/>
<name>A0ACC3MWU5_9PEZI</name>
<sequence>MDRPLPAFHVSKRASGGKNKSHASAGSSAGGIDEEMTGIKTASLEKQTEEMPNLMSKLSVSPSQMPGAGVSAPKKHTNLKSAREEIKKLKSQLAIKDEFVQLSKERVAVQDERFAVLDGLQKAFSELKTTTGLTAGKGDQDSALTASLVGNQDGLNEMKAAVLQRNEGGMLSREEIDHILEIPNSNS</sequence>
<evidence type="ECO:0000313" key="1">
    <source>
        <dbReference type="EMBL" id="KAK3705010.1"/>
    </source>
</evidence>
<gene>
    <name evidence="1" type="ORF">LTR37_013527</name>
</gene>
<protein>
    <submittedName>
        <fullName evidence="1">Uncharacterized protein</fullName>
    </submittedName>
</protein>
<keyword evidence="2" id="KW-1185">Reference proteome</keyword>
<reference evidence="1" key="1">
    <citation type="submission" date="2023-07" db="EMBL/GenBank/DDBJ databases">
        <title>Black Yeasts Isolated from many extreme environments.</title>
        <authorList>
            <person name="Coleine C."/>
            <person name="Stajich J.E."/>
            <person name="Selbmann L."/>
        </authorList>
    </citation>
    <scope>NUCLEOTIDE SEQUENCE</scope>
    <source>
        <strain evidence="1">CCFEE 5714</strain>
    </source>
</reference>
<evidence type="ECO:0000313" key="2">
    <source>
        <dbReference type="Proteomes" id="UP001281147"/>
    </source>
</evidence>
<dbReference type="Proteomes" id="UP001281147">
    <property type="component" value="Unassembled WGS sequence"/>
</dbReference>
<dbReference type="EMBL" id="JAUTXU010000133">
    <property type="protein sequence ID" value="KAK3705010.1"/>
    <property type="molecule type" value="Genomic_DNA"/>
</dbReference>
<organism evidence="1 2">
    <name type="scientific">Vermiconidia calcicola</name>
    <dbReference type="NCBI Taxonomy" id="1690605"/>
    <lineage>
        <taxon>Eukaryota</taxon>
        <taxon>Fungi</taxon>
        <taxon>Dikarya</taxon>
        <taxon>Ascomycota</taxon>
        <taxon>Pezizomycotina</taxon>
        <taxon>Dothideomycetes</taxon>
        <taxon>Dothideomycetidae</taxon>
        <taxon>Mycosphaerellales</taxon>
        <taxon>Extremaceae</taxon>
        <taxon>Vermiconidia</taxon>
    </lineage>
</organism>